<keyword evidence="1" id="KW-0732">Signal</keyword>
<keyword evidence="4" id="KW-1185">Reference proteome</keyword>
<gene>
    <name evidence="3" type="ORF">C8P68_105112</name>
</gene>
<dbReference type="InterPro" id="IPR025510">
    <property type="entry name" value="DUF4397"/>
</dbReference>
<name>A0A2T5J814_9SPHI</name>
<sequence length="234" mass="24072">MKKRFNTLSRRVFIGSLFGVAAAVLVSSCKKDNGYEFDGAVTAKVQLVNANPDAGPAQLFIQNVLRTPNTVSYGNVSGYNDSYTGQQDFSIQSPSGTVLASGSAQVDAANYYSFILAGSSSNTSVITVKDDQTAPSSGNARVRFVQASADAPVSNVTANGTGLFTALNYKGVSAYAEVTAGTYIFRLVNASTSTVLATGSSITLAAGKIYTIYSKGSVSGSGSSALSISAITVN</sequence>
<accession>A0A2T5J814</accession>
<comment type="caution">
    <text evidence="3">The sequence shown here is derived from an EMBL/GenBank/DDBJ whole genome shotgun (WGS) entry which is preliminary data.</text>
</comment>
<dbReference type="RefSeq" id="WP_107829115.1">
    <property type="nucleotide sequence ID" value="NZ_CP160205.1"/>
</dbReference>
<dbReference type="OrthoDB" id="9792011at2"/>
<reference evidence="3 4" key="1">
    <citation type="submission" date="2018-04" db="EMBL/GenBank/DDBJ databases">
        <title>Genomic Encyclopedia of Archaeal and Bacterial Type Strains, Phase II (KMG-II): from individual species to whole genera.</title>
        <authorList>
            <person name="Goeker M."/>
        </authorList>
    </citation>
    <scope>NUCLEOTIDE SEQUENCE [LARGE SCALE GENOMIC DNA]</scope>
    <source>
        <strain evidence="3 4">DSM 26809</strain>
    </source>
</reference>
<evidence type="ECO:0000313" key="4">
    <source>
        <dbReference type="Proteomes" id="UP000244168"/>
    </source>
</evidence>
<organism evidence="3 4">
    <name type="scientific">Mucilaginibacter yixingensis</name>
    <dbReference type="NCBI Taxonomy" id="1295612"/>
    <lineage>
        <taxon>Bacteria</taxon>
        <taxon>Pseudomonadati</taxon>
        <taxon>Bacteroidota</taxon>
        <taxon>Sphingobacteriia</taxon>
        <taxon>Sphingobacteriales</taxon>
        <taxon>Sphingobacteriaceae</taxon>
        <taxon>Mucilaginibacter</taxon>
    </lineage>
</organism>
<feature type="chain" id="PRO_5015469732" evidence="1">
    <location>
        <begin position="22"/>
        <end position="234"/>
    </location>
</feature>
<evidence type="ECO:0000313" key="3">
    <source>
        <dbReference type="EMBL" id="PTQ95607.1"/>
    </source>
</evidence>
<dbReference type="PROSITE" id="PS51257">
    <property type="entry name" value="PROKAR_LIPOPROTEIN"/>
    <property type="match status" value="1"/>
</dbReference>
<evidence type="ECO:0000259" key="2">
    <source>
        <dbReference type="Pfam" id="PF14344"/>
    </source>
</evidence>
<proteinExistence type="predicted"/>
<dbReference type="AlphaFoldDB" id="A0A2T5J814"/>
<evidence type="ECO:0000256" key="1">
    <source>
        <dbReference type="SAM" id="SignalP"/>
    </source>
</evidence>
<protein>
    <submittedName>
        <fullName evidence="3">Uncharacterized protein DUF4397</fullName>
    </submittedName>
</protein>
<dbReference type="EMBL" id="QAOQ01000005">
    <property type="protein sequence ID" value="PTQ95607.1"/>
    <property type="molecule type" value="Genomic_DNA"/>
</dbReference>
<feature type="signal peptide" evidence="1">
    <location>
        <begin position="1"/>
        <end position="21"/>
    </location>
</feature>
<dbReference type="Proteomes" id="UP000244168">
    <property type="component" value="Unassembled WGS sequence"/>
</dbReference>
<dbReference type="Pfam" id="PF14344">
    <property type="entry name" value="DUF4397"/>
    <property type="match status" value="1"/>
</dbReference>
<feature type="domain" description="DUF4397" evidence="2">
    <location>
        <begin position="43"/>
        <end position="153"/>
    </location>
</feature>